<dbReference type="Gene3D" id="1.10.150.640">
    <property type="entry name" value="AcsD, thumb domain, helical bundle"/>
    <property type="match status" value="1"/>
</dbReference>
<dbReference type="InterPro" id="IPR043033">
    <property type="entry name" value="PvsD/AcsD-like_thumb_beta"/>
</dbReference>
<dbReference type="EMBL" id="BJMV01000009">
    <property type="protein sequence ID" value="GEB85992.1"/>
    <property type="molecule type" value="Genomic_DNA"/>
</dbReference>
<keyword evidence="5" id="KW-1185">Reference proteome</keyword>
<dbReference type="Gene3D" id="2.30.30.1240">
    <property type="entry name" value="AscD, thumb domain, four stranded beta-sheet"/>
    <property type="match status" value="1"/>
</dbReference>
<proteinExistence type="inferred from homology"/>
<dbReference type="InterPro" id="IPR037455">
    <property type="entry name" value="LucA/IucC-like"/>
</dbReference>
<comment type="caution">
    <text evidence="4">The sequence shown here is derived from an EMBL/GenBank/DDBJ whole genome shotgun (WGS) entry which is preliminary data.</text>
</comment>
<dbReference type="AlphaFoldDB" id="A0A4Y3TVW4"/>
<dbReference type="PANTHER" id="PTHR34384:SF5">
    <property type="entry name" value="L-2,3-DIAMINOPROPANOATE--CITRATE LIGASE"/>
    <property type="match status" value="1"/>
</dbReference>
<dbReference type="GO" id="GO:0016881">
    <property type="term" value="F:acid-amino acid ligase activity"/>
    <property type="evidence" value="ECO:0007669"/>
    <property type="project" value="UniProtKB-ARBA"/>
</dbReference>
<organism evidence="4 5">
    <name type="scientific">Acetobacter peroxydans</name>
    <dbReference type="NCBI Taxonomy" id="104098"/>
    <lineage>
        <taxon>Bacteria</taxon>
        <taxon>Pseudomonadati</taxon>
        <taxon>Pseudomonadota</taxon>
        <taxon>Alphaproteobacteria</taxon>
        <taxon>Acetobacterales</taxon>
        <taxon>Acetobacteraceae</taxon>
        <taxon>Acetobacter</taxon>
    </lineage>
</organism>
<dbReference type="RefSeq" id="WP_170212561.1">
    <property type="nucleotide sequence ID" value="NZ_BAPL01000032.1"/>
</dbReference>
<dbReference type="InterPro" id="IPR022770">
    <property type="entry name" value="IucA/IucC-like_C"/>
</dbReference>
<evidence type="ECO:0000313" key="5">
    <source>
        <dbReference type="Proteomes" id="UP000317730"/>
    </source>
</evidence>
<dbReference type="Proteomes" id="UP000317730">
    <property type="component" value="Unassembled WGS sequence"/>
</dbReference>
<evidence type="ECO:0000259" key="2">
    <source>
        <dbReference type="Pfam" id="PF04183"/>
    </source>
</evidence>
<dbReference type="PANTHER" id="PTHR34384">
    <property type="entry name" value="L-2,3-DIAMINOPROPANOATE--CITRATE LIGASE"/>
    <property type="match status" value="1"/>
</dbReference>
<reference evidence="4 5" key="1">
    <citation type="submission" date="2019-06" db="EMBL/GenBank/DDBJ databases">
        <title>Whole genome shotgun sequence of Acetobacter peroxydans NBRC 13755.</title>
        <authorList>
            <person name="Hosoyama A."/>
            <person name="Uohara A."/>
            <person name="Ohji S."/>
            <person name="Ichikawa N."/>
        </authorList>
    </citation>
    <scope>NUCLEOTIDE SEQUENCE [LARGE SCALE GENOMIC DNA]</scope>
    <source>
        <strain evidence="4 5">NBRC 13755</strain>
    </source>
</reference>
<evidence type="ECO:0000256" key="1">
    <source>
        <dbReference type="ARBA" id="ARBA00007832"/>
    </source>
</evidence>
<comment type="similarity">
    <text evidence="1">Belongs to the IucA/IucC family.</text>
</comment>
<feature type="domain" description="Aerobactin siderophore biosynthesis IucA/IucC-like C-terminal" evidence="3">
    <location>
        <begin position="418"/>
        <end position="576"/>
    </location>
</feature>
<accession>A0A4Y3TVW4</accession>
<gene>
    <name evidence="4" type="primary">iucA</name>
    <name evidence="4" type="ORF">APE01nite_17890</name>
</gene>
<name>A0A4Y3TVW4_9PROT</name>
<dbReference type="InterPro" id="IPR043032">
    <property type="entry name" value="PvsD/AcsD-like_thumb_helix"/>
</dbReference>
<dbReference type="Pfam" id="PF04183">
    <property type="entry name" value="IucA_IucC"/>
    <property type="match status" value="1"/>
</dbReference>
<feature type="domain" description="Aerobactin siderophore biosynthesis IucA/IucC N-terminal" evidence="2">
    <location>
        <begin position="164"/>
        <end position="395"/>
    </location>
</feature>
<protein>
    <submittedName>
        <fullName evidence="4">Iron transporter</fullName>
    </submittedName>
</protein>
<dbReference type="Gene3D" id="1.10.510.40">
    <property type="match status" value="1"/>
</dbReference>
<dbReference type="GO" id="GO:0019290">
    <property type="term" value="P:siderophore biosynthetic process"/>
    <property type="evidence" value="ECO:0007669"/>
    <property type="project" value="InterPro"/>
</dbReference>
<evidence type="ECO:0000259" key="3">
    <source>
        <dbReference type="Pfam" id="PF06276"/>
    </source>
</evidence>
<evidence type="ECO:0000313" key="4">
    <source>
        <dbReference type="EMBL" id="GEB85992.1"/>
    </source>
</evidence>
<sequence>MLQQVMNTQYKPTEARALAEEAAIAALLRCFCREVAAPCKKHGLSRPAILGPLPAVLNRVPWILHITLSDRSVLMVGVEAIAPLHDYTCTTPVFRKVGRRFTAQTWEDVATIVYTETATLSNASPNSEIMDQTRNSVAVTERLVAHRLSSPLPGMRDNEAVQTYFNSESNLLFGHPSHPTPKSREGIDIDLLAHYAPETRQSFDLHYVEVEPQFLWTYEVAAGTCNKFLEHAMPAATPGASRIVIPVHPIQAQWLLHEPAVTRAFSEGWLRDLGILAKPYRATSSVRTIINPHDLYFLKLSLHVRMTNCVRKNAAYELESAVAITSWLNHDRATREKQFPHLRVLGEPASYSIDAPHFDSNERQTLIEGFGTILRESFLHSLDPGETPLVAGGLFSSPVCGSNWLNHIVGTNDADRLAWFDVYVTALVPPILYCLFHEGIVFEPHLQNVVVGVVGKYPRTIYLRDLEGTKRTPRARPLDSLGHAARRSMEYTEDAGWQRVAYCLFVNHLGEAIRHLANGRDGLRTKLWHCVANTIADYQREYGTIESESRLLPLLKGGPLPAKTLLLTRFHQRPDREARSISVGNPMIFGG</sequence>
<dbReference type="Pfam" id="PF06276">
    <property type="entry name" value="FhuF"/>
    <property type="match status" value="1"/>
</dbReference>
<dbReference type="InterPro" id="IPR007310">
    <property type="entry name" value="Aerobactin_biosyn_IucA/IucC_N"/>
</dbReference>